<dbReference type="InterPro" id="IPR014755">
    <property type="entry name" value="Cu-Rt/internalin_Ig-like"/>
</dbReference>
<name>A0ABS9C0P1_9BACT</name>
<keyword evidence="1" id="KW-0732">Signal</keyword>
<dbReference type="Pfam" id="PF13205">
    <property type="entry name" value="Big_5"/>
    <property type="match status" value="1"/>
</dbReference>
<evidence type="ECO:0000313" key="3">
    <source>
        <dbReference type="EMBL" id="MCF1753237.1"/>
    </source>
</evidence>
<evidence type="ECO:0000256" key="1">
    <source>
        <dbReference type="ARBA" id="ARBA00022729"/>
    </source>
</evidence>
<accession>A0ABS9C0P1</accession>
<evidence type="ECO:0000259" key="2">
    <source>
        <dbReference type="Pfam" id="PF13205"/>
    </source>
</evidence>
<gene>
    <name evidence="3" type="ORF">L0U89_19405</name>
</gene>
<dbReference type="RefSeq" id="WP_234863046.1">
    <property type="nucleotide sequence ID" value="NZ_JAKEVZ010000024.1"/>
</dbReference>
<dbReference type="Proteomes" id="UP001201449">
    <property type="component" value="Unassembled WGS sequence"/>
</dbReference>
<reference evidence="3 4" key="1">
    <citation type="submission" date="2022-01" db="EMBL/GenBank/DDBJ databases">
        <title>Mariniradius saccharolyticus sp. nov., isolated from sediment of a river.</title>
        <authorList>
            <person name="Liu H."/>
        </authorList>
    </citation>
    <scope>NUCLEOTIDE SEQUENCE [LARGE SCALE GENOMIC DNA]</scope>
    <source>
        <strain evidence="3 4">RY-2</strain>
    </source>
</reference>
<proteinExistence type="predicted"/>
<organism evidence="3 4">
    <name type="scientific">Mariniradius sediminis</name>
    <dbReference type="NCBI Taxonomy" id="2909237"/>
    <lineage>
        <taxon>Bacteria</taxon>
        <taxon>Pseudomonadati</taxon>
        <taxon>Bacteroidota</taxon>
        <taxon>Cytophagia</taxon>
        <taxon>Cytophagales</taxon>
        <taxon>Cyclobacteriaceae</taxon>
        <taxon>Mariniradius</taxon>
    </lineage>
</organism>
<dbReference type="Gene3D" id="2.60.40.1220">
    <property type="match status" value="1"/>
</dbReference>
<comment type="caution">
    <text evidence="3">The sequence shown here is derived from an EMBL/GenBank/DDBJ whole genome shotgun (WGS) entry which is preliminary data.</text>
</comment>
<dbReference type="InterPro" id="IPR032812">
    <property type="entry name" value="SbsA_Ig"/>
</dbReference>
<sequence length="561" mass="63805">MKYLFYIYLIIIISSILSCAKQSAPLGGPKDEDAPELLSINPVNESTNTKPSTIILEFSEYVRTETPNKLILITPRINKDDIEVTANRNKVTINLNQELEDSTTYVFNFQKSIKDITEGNVPENLRLVFSTGPTIDSLSANGKVSFNFPQNTPKLEDVLVGLYPLDDTTNVFTGPPYYVVQTDSTGLFTLRNLKQGKYLSFAWEDANNNNKAEFKTEPYSFIIDTINLESDITGLNFILDKSDLSPFKIQRTATIGQNFEITTTKAAVNIEIQHEDLGKDMFYAAKEKSIRFYHQTLSNDSTAVRIQLADSAGIQVDSTLYLKFQESDRKKDTPIPSFGNTKTFTKNIQAQILFNKPIVDINYDSLFVKYDTINNVQITPQMLSFEDSLQRTSISLLIPIPDSVASDSFTLYIGDSTFKDVEGVWTDKKYENTYTKINPETLAEEIKVTVNTEERPLIIQILTKKDEIIRQAYLENTNTTTFKNIEAGTYVIRAVVDRNKNKRWDTSNYLDKRYAEPIYFLTNPENPEPYDTIIRGGWTLEVTIEPRNGPGIMRETEKKPE</sequence>
<protein>
    <submittedName>
        <fullName evidence="3">Ig-like domain-containing protein</fullName>
    </submittedName>
</protein>
<dbReference type="EMBL" id="JAKEVZ010000024">
    <property type="protein sequence ID" value="MCF1753237.1"/>
    <property type="molecule type" value="Genomic_DNA"/>
</dbReference>
<evidence type="ECO:0000313" key="4">
    <source>
        <dbReference type="Proteomes" id="UP001201449"/>
    </source>
</evidence>
<keyword evidence="4" id="KW-1185">Reference proteome</keyword>
<feature type="domain" description="SbsA Ig-like" evidence="2">
    <location>
        <begin position="31"/>
        <end position="131"/>
    </location>
</feature>
<dbReference type="PROSITE" id="PS51257">
    <property type="entry name" value="PROKAR_LIPOPROTEIN"/>
    <property type="match status" value="1"/>
</dbReference>